<sequence length="208" mass="23351">MADITEKSIAIEKCAQETDDSVQALSAFKTKNEKGNMEIAIAESQSIHDWEKLEDPQKRSEAFNKDASKEDTDIQEMRTVVANSPLGHPGISENQLGLAYIWRHMKHGRLSDLDYAVLYGGAAVSANPHLSPKTLLHDSALAFAYWHRFNRNYDPKDLQLSIYHNETALNTAPPGHPALTHCRDSLIEQHMKCYHRTGSLDELAKILS</sequence>
<proteinExistence type="predicted"/>
<reference evidence="2" key="2">
    <citation type="submission" date="2021-10" db="EMBL/GenBank/DDBJ databases">
        <title>Phylogenomics reveals ancestral predisposition of the termite-cultivated fungus Termitomyces towards a domesticated lifestyle.</title>
        <authorList>
            <person name="Auxier B."/>
            <person name="Grum-Grzhimaylo A."/>
            <person name="Cardenas M.E."/>
            <person name="Lodge J.D."/>
            <person name="Laessoe T."/>
            <person name="Pedersen O."/>
            <person name="Smith M.E."/>
            <person name="Kuyper T.W."/>
            <person name="Franco-Molano E.A."/>
            <person name="Baroni T.J."/>
            <person name="Aanen D.K."/>
        </authorList>
    </citation>
    <scope>NUCLEOTIDE SEQUENCE</scope>
    <source>
        <strain evidence="2">D49</strain>
    </source>
</reference>
<protein>
    <submittedName>
        <fullName evidence="2">Uncharacterized protein</fullName>
    </submittedName>
</protein>
<gene>
    <name evidence="2" type="ORF">H0H81_006211</name>
</gene>
<keyword evidence="3" id="KW-1185">Reference proteome</keyword>
<evidence type="ECO:0000313" key="3">
    <source>
        <dbReference type="Proteomes" id="UP000717328"/>
    </source>
</evidence>
<accession>A0A9P7K205</accession>
<dbReference type="Proteomes" id="UP000717328">
    <property type="component" value="Unassembled WGS sequence"/>
</dbReference>
<comment type="caution">
    <text evidence="2">The sequence shown here is derived from an EMBL/GenBank/DDBJ whole genome shotgun (WGS) entry which is preliminary data.</text>
</comment>
<dbReference type="AlphaFoldDB" id="A0A9P7K205"/>
<dbReference type="OrthoDB" id="9991317at2759"/>
<evidence type="ECO:0000256" key="1">
    <source>
        <dbReference type="SAM" id="MobiDB-lite"/>
    </source>
</evidence>
<reference evidence="2" key="1">
    <citation type="submission" date="2021-02" db="EMBL/GenBank/DDBJ databases">
        <authorList>
            <person name="Nieuwenhuis M."/>
            <person name="Van De Peppel L.J.J."/>
        </authorList>
    </citation>
    <scope>NUCLEOTIDE SEQUENCE</scope>
    <source>
        <strain evidence="2">D49</strain>
    </source>
</reference>
<evidence type="ECO:0000313" key="2">
    <source>
        <dbReference type="EMBL" id="KAG5633658.1"/>
    </source>
</evidence>
<feature type="region of interest" description="Disordered" evidence="1">
    <location>
        <begin position="48"/>
        <end position="71"/>
    </location>
</feature>
<organism evidence="2 3">
    <name type="scientific">Sphagnurus paluster</name>
    <dbReference type="NCBI Taxonomy" id="117069"/>
    <lineage>
        <taxon>Eukaryota</taxon>
        <taxon>Fungi</taxon>
        <taxon>Dikarya</taxon>
        <taxon>Basidiomycota</taxon>
        <taxon>Agaricomycotina</taxon>
        <taxon>Agaricomycetes</taxon>
        <taxon>Agaricomycetidae</taxon>
        <taxon>Agaricales</taxon>
        <taxon>Tricholomatineae</taxon>
        <taxon>Lyophyllaceae</taxon>
        <taxon>Sphagnurus</taxon>
    </lineage>
</organism>
<name>A0A9P7K205_9AGAR</name>
<dbReference type="EMBL" id="JABCKI010007304">
    <property type="protein sequence ID" value="KAG5633658.1"/>
    <property type="molecule type" value="Genomic_DNA"/>
</dbReference>